<organism evidence="3 4">
    <name type="scientific">Sphingomonas ginsenosidimutans</name>
    <dbReference type="NCBI Taxonomy" id="862134"/>
    <lineage>
        <taxon>Bacteria</taxon>
        <taxon>Pseudomonadati</taxon>
        <taxon>Pseudomonadota</taxon>
        <taxon>Alphaproteobacteria</taxon>
        <taxon>Sphingomonadales</taxon>
        <taxon>Sphingomonadaceae</taxon>
        <taxon>Sphingomonas</taxon>
    </lineage>
</organism>
<sequence length="155" mass="17035">MAYPPLQGEGDRSPQASGGGGVPRTLRPEVARARSLRRSMTLPEVMLWQRLRGQPGGIRFRRQHPIGTYIADFYCARARLVVEVDGHIHAGASARMHDRGRDQFMRENGFRVVRVSAADVLRDVEAVAASIVAQAARPLHHQPSADGPPPRTGED</sequence>
<dbReference type="InterPro" id="IPR011335">
    <property type="entry name" value="Restrct_endonuc-II-like"/>
</dbReference>
<dbReference type="EMBL" id="NWVD01000002">
    <property type="protein sequence ID" value="PCG09697.1"/>
    <property type="molecule type" value="Genomic_DNA"/>
</dbReference>
<dbReference type="Gene3D" id="3.40.960.10">
    <property type="entry name" value="VSR Endonuclease"/>
    <property type="match status" value="1"/>
</dbReference>
<dbReference type="InterPro" id="IPR047216">
    <property type="entry name" value="Endonuclease_DUF559_bact"/>
</dbReference>
<dbReference type="PANTHER" id="PTHR38590">
    <property type="entry name" value="BLL0828 PROTEIN"/>
    <property type="match status" value="1"/>
</dbReference>
<feature type="region of interest" description="Disordered" evidence="1">
    <location>
        <begin position="1"/>
        <end position="29"/>
    </location>
</feature>
<feature type="domain" description="DUF559" evidence="2">
    <location>
        <begin position="31"/>
        <end position="133"/>
    </location>
</feature>
<dbReference type="Pfam" id="PF04480">
    <property type="entry name" value="DUF559"/>
    <property type="match status" value="1"/>
</dbReference>
<dbReference type="InterPro" id="IPR007569">
    <property type="entry name" value="DUF559"/>
</dbReference>
<evidence type="ECO:0000313" key="4">
    <source>
        <dbReference type="Proteomes" id="UP000218784"/>
    </source>
</evidence>
<dbReference type="CDD" id="cd01038">
    <property type="entry name" value="Endonuclease_DUF559"/>
    <property type="match status" value="1"/>
</dbReference>
<dbReference type="AlphaFoldDB" id="A0A2A4I1A5"/>
<protein>
    <recommendedName>
        <fullName evidence="2">DUF559 domain-containing protein</fullName>
    </recommendedName>
</protein>
<proteinExistence type="predicted"/>
<name>A0A2A4I1A5_9SPHN</name>
<gene>
    <name evidence="3" type="ORF">COA17_07540</name>
</gene>
<dbReference type="Proteomes" id="UP000218784">
    <property type="component" value="Unassembled WGS sequence"/>
</dbReference>
<evidence type="ECO:0000313" key="3">
    <source>
        <dbReference type="EMBL" id="PCG09697.1"/>
    </source>
</evidence>
<dbReference type="SUPFAM" id="SSF52980">
    <property type="entry name" value="Restriction endonuclease-like"/>
    <property type="match status" value="1"/>
</dbReference>
<dbReference type="PANTHER" id="PTHR38590:SF1">
    <property type="entry name" value="BLL0828 PROTEIN"/>
    <property type="match status" value="1"/>
</dbReference>
<comment type="caution">
    <text evidence="3">The sequence shown here is derived from an EMBL/GenBank/DDBJ whole genome shotgun (WGS) entry which is preliminary data.</text>
</comment>
<accession>A0A2A4I1A5</accession>
<reference evidence="3 4" key="1">
    <citation type="submission" date="2017-09" db="EMBL/GenBank/DDBJ databases">
        <title>Sphingomonas ginsenosidimutans KACC 14949, whole genome shotgun sequence.</title>
        <authorList>
            <person name="Feng G."/>
            <person name="Zhu H."/>
        </authorList>
    </citation>
    <scope>NUCLEOTIDE SEQUENCE [LARGE SCALE GENOMIC DNA]</scope>
    <source>
        <strain evidence="3 4">KACC 14949</strain>
    </source>
</reference>
<keyword evidence="4" id="KW-1185">Reference proteome</keyword>
<evidence type="ECO:0000259" key="2">
    <source>
        <dbReference type="Pfam" id="PF04480"/>
    </source>
</evidence>
<evidence type="ECO:0000256" key="1">
    <source>
        <dbReference type="SAM" id="MobiDB-lite"/>
    </source>
</evidence>